<dbReference type="Gene3D" id="3.40.50.2300">
    <property type="match status" value="1"/>
</dbReference>
<evidence type="ECO:0000313" key="10">
    <source>
        <dbReference type="Proteomes" id="UP000008850"/>
    </source>
</evidence>
<dbReference type="EMBL" id="CP003075">
    <property type="protein sequence ID" value="AEQ52563.1"/>
    <property type="molecule type" value="Genomic_DNA"/>
</dbReference>
<evidence type="ECO:0000256" key="2">
    <source>
        <dbReference type="ARBA" id="ARBA00023012"/>
    </source>
</evidence>
<dbReference type="HOGENOM" id="CLU_000445_90_4_5"/>
<feature type="domain" description="Response regulatory" evidence="8">
    <location>
        <begin position="6"/>
        <end position="120"/>
    </location>
</feature>
<protein>
    <submittedName>
        <fullName evidence="9">Two-component nitrogen fixation transcriptional regulator FixJ</fullName>
    </submittedName>
</protein>
<dbReference type="GO" id="GO:0000160">
    <property type="term" value="P:phosphorelay signal transduction system"/>
    <property type="evidence" value="ECO:0007669"/>
    <property type="project" value="UniProtKB-KW"/>
</dbReference>
<evidence type="ECO:0000313" key="9">
    <source>
        <dbReference type="EMBL" id="AEQ52563.1"/>
    </source>
</evidence>
<evidence type="ECO:0000256" key="1">
    <source>
        <dbReference type="ARBA" id="ARBA00022553"/>
    </source>
</evidence>
<dbReference type="FunFam" id="3.40.50.2300:FF:000018">
    <property type="entry name" value="DNA-binding transcriptional regulator NtrC"/>
    <property type="match status" value="1"/>
</dbReference>
<sequence length="216" mass="23883">MTNDFLIHIVDDEEPVRQSLAFLLAASGWRSRKYASATEFLATAEDLEDACLITDLKMSEMNGIDLLRRLRKNGHALPVIVVTGHGDIMAAVDAMKAGASDFIEKPFSEEVMLATLTRVCNAAQEENQARHQRQAAREKLESLSARETQVLEGIINGLPNKAIARNLGLSPRTVEVYRATIMTKMHAHSLAELVRMTVQGSDQYPTPDQSGHTEIK</sequence>
<reference evidence="9 10" key="1">
    <citation type="journal article" date="2012" name="J. Bacteriol.">
        <title>Complete genome sequence of Pelagibacterium halotolerans B2T.</title>
        <authorList>
            <person name="Huo Y.Y."/>
            <person name="Cheng H."/>
            <person name="Han X.F."/>
            <person name="Jiang X.W."/>
            <person name="Sun C."/>
            <person name="Zhang X.Q."/>
            <person name="Zhu X.F."/>
            <person name="Liu Y.F."/>
            <person name="Li P.F."/>
            <person name="Ni P.X."/>
            <person name="Wu M."/>
        </authorList>
    </citation>
    <scope>NUCLEOTIDE SEQUENCE [LARGE SCALE GENOMIC DNA]</scope>
    <source>
        <strain evidence="10">DSM 22347 / JCM 15775 / CGMCC 1.7692 / B2</strain>
    </source>
</reference>
<dbReference type="Proteomes" id="UP000008850">
    <property type="component" value="Chromosome"/>
</dbReference>
<keyword evidence="4" id="KW-0238">DNA-binding</keyword>
<dbReference type="PANTHER" id="PTHR44688">
    <property type="entry name" value="DNA-BINDING TRANSCRIPTIONAL ACTIVATOR DEVR_DOSR"/>
    <property type="match status" value="1"/>
</dbReference>
<dbReference type="PATRIC" id="fig|1082931.4.peg.2524"/>
<dbReference type="STRING" id="1082931.KKY_2555"/>
<dbReference type="NCBIfam" id="NF006900">
    <property type="entry name" value="PRK09390.1"/>
    <property type="match status" value="1"/>
</dbReference>
<evidence type="ECO:0000256" key="4">
    <source>
        <dbReference type="ARBA" id="ARBA00023125"/>
    </source>
</evidence>
<accession>G4RAP0</accession>
<dbReference type="PROSITE" id="PS50110">
    <property type="entry name" value="RESPONSE_REGULATORY"/>
    <property type="match status" value="1"/>
</dbReference>
<keyword evidence="1 6" id="KW-0597">Phosphoprotein</keyword>
<dbReference type="PROSITE" id="PS50043">
    <property type="entry name" value="HTH_LUXR_2"/>
    <property type="match status" value="1"/>
</dbReference>
<keyword evidence="10" id="KW-1185">Reference proteome</keyword>
<dbReference type="GO" id="GO:0003677">
    <property type="term" value="F:DNA binding"/>
    <property type="evidence" value="ECO:0007669"/>
    <property type="project" value="UniProtKB-KW"/>
</dbReference>
<dbReference type="PANTHER" id="PTHR44688:SF16">
    <property type="entry name" value="DNA-BINDING TRANSCRIPTIONAL ACTIVATOR DEVR_DOSR"/>
    <property type="match status" value="1"/>
</dbReference>
<dbReference type="RefSeq" id="WP_014131712.1">
    <property type="nucleotide sequence ID" value="NC_016078.1"/>
</dbReference>
<keyword evidence="5" id="KW-0804">Transcription</keyword>
<dbReference type="AlphaFoldDB" id="G4RAP0"/>
<dbReference type="SUPFAM" id="SSF46894">
    <property type="entry name" value="C-terminal effector domain of the bipartite response regulators"/>
    <property type="match status" value="1"/>
</dbReference>
<feature type="modified residue" description="4-aspartylphosphate" evidence="6">
    <location>
        <position position="55"/>
    </location>
</feature>
<keyword evidence="2" id="KW-0902">Two-component regulatory system</keyword>
<dbReference type="SUPFAM" id="SSF52172">
    <property type="entry name" value="CheY-like"/>
    <property type="match status" value="1"/>
</dbReference>
<evidence type="ECO:0000259" key="8">
    <source>
        <dbReference type="PROSITE" id="PS50110"/>
    </source>
</evidence>
<gene>
    <name evidence="9" type="ordered locus">KKY_2555</name>
</gene>
<evidence type="ECO:0000259" key="7">
    <source>
        <dbReference type="PROSITE" id="PS50043"/>
    </source>
</evidence>
<keyword evidence="3" id="KW-0805">Transcription regulation</keyword>
<dbReference type="eggNOG" id="COG4566">
    <property type="taxonomic scope" value="Bacteria"/>
</dbReference>
<dbReference type="InterPro" id="IPR001789">
    <property type="entry name" value="Sig_transdc_resp-reg_receiver"/>
</dbReference>
<dbReference type="Pfam" id="PF00072">
    <property type="entry name" value="Response_reg"/>
    <property type="match status" value="1"/>
</dbReference>
<organism evidence="9 10">
    <name type="scientific">Pelagibacterium halotolerans (strain DSM 22347 / JCM 15775 / CGMCC 1.7692 / B2)</name>
    <dbReference type="NCBI Taxonomy" id="1082931"/>
    <lineage>
        <taxon>Bacteria</taxon>
        <taxon>Pseudomonadati</taxon>
        <taxon>Pseudomonadota</taxon>
        <taxon>Alphaproteobacteria</taxon>
        <taxon>Hyphomicrobiales</taxon>
        <taxon>Devosiaceae</taxon>
        <taxon>Pelagibacterium</taxon>
    </lineage>
</organism>
<evidence type="ECO:0000256" key="6">
    <source>
        <dbReference type="PROSITE-ProRule" id="PRU00169"/>
    </source>
</evidence>
<dbReference type="GO" id="GO:0006355">
    <property type="term" value="P:regulation of DNA-templated transcription"/>
    <property type="evidence" value="ECO:0007669"/>
    <property type="project" value="InterPro"/>
</dbReference>
<name>G4RAP0_PELHB</name>
<dbReference type="Gene3D" id="1.10.10.10">
    <property type="entry name" value="Winged helix-like DNA-binding domain superfamily/Winged helix DNA-binding domain"/>
    <property type="match status" value="1"/>
</dbReference>
<evidence type="ECO:0000256" key="5">
    <source>
        <dbReference type="ARBA" id="ARBA00023163"/>
    </source>
</evidence>
<dbReference type="InterPro" id="IPR016032">
    <property type="entry name" value="Sig_transdc_resp-reg_C-effctor"/>
</dbReference>
<evidence type="ECO:0000256" key="3">
    <source>
        <dbReference type="ARBA" id="ARBA00023015"/>
    </source>
</evidence>
<dbReference type="InterPro" id="IPR036388">
    <property type="entry name" value="WH-like_DNA-bd_sf"/>
</dbReference>
<dbReference type="SMART" id="SM00421">
    <property type="entry name" value="HTH_LUXR"/>
    <property type="match status" value="1"/>
</dbReference>
<dbReference type="InterPro" id="IPR000792">
    <property type="entry name" value="Tscrpt_reg_LuxR_C"/>
</dbReference>
<proteinExistence type="predicted"/>
<dbReference type="PRINTS" id="PR00038">
    <property type="entry name" value="HTHLUXR"/>
</dbReference>
<dbReference type="Pfam" id="PF00196">
    <property type="entry name" value="GerE"/>
    <property type="match status" value="1"/>
</dbReference>
<feature type="domain" description="HTH luxR-type" evidence="7">
    <location>
        <begin position="136"/>
        <end position="201"/>
    </location>
</feature>
<dbReference type="InterPro" id="IPR011006">
    <property type="entry name" value="CheY-like_superfamily"/>
</dbReference>
<dbReference type="SMART" id="SM00448">
    <property type="entry name" value="REC"/>
    <property type="match status" value="1"/>
</dbReference>
<dbReference type="KEGG" id="phl:KKY_2555"/>
<dbReference type="CDD" id="cd06170">
    <property type="entry name" value="LuxR_C_like"/>
    <property type="match status" value="1"/>
</dbReference>